<protein>
    <submittedName>
        <fullName evidence="1">Uncharacterized protein</fullName>
    </submittedName>
</protein>
<organism evidence="1 2">
    <name type="scientific">Vanilla planifolia</name>
    <name type="common">Vanilla</name>
    <dbReference type="NCBI Taxonomy" id="51239"/>
    <lineage>
        <taxon>Eukaryota</taxon>
        <taxon>Viridiplantae</taxon>
        <taxon>Streptophyta</taxon>
        <taxon>Embryophyta</taxon>
        <taxon>Tracheophyta</taxon>
        <taxon>Spermatophyta</taxon>
        <taxon>Magnoliopsida</taxon>
        <taxon>Liliopsida</taxon>
        <taxon>Asparagales</taxon>
        <taxon>Orchidaceae</taxon>
        <taxon>Vanilloideae</taxon>
        <taxon>Vanilleae</taxon>
        <taxon>Vanilla</taxon>
    </lineage>
</organism>
<comment type="caution">
    <text evidence="1">The sequence shown here is derived from an EMBL/GenBank/DDBJ whole genome shotgun (WGS) entry which is preliminary data.</text>
</comment>
<accession>A0A835UJZ2</accession>
<evidence type="ECO:0000313" key="2">
    <source>
        <dbReference type="Proteomes" id="UP000639772"/>
    </source>
</evidence>
<gene>
    <name evidence="1" type="ORF">HPP92_020118</name>
</gene>
<sequence>MDILIHILVNIPGKVEKATAINIYYLVANETVDDIIWDVVQNKLENIGQFGLRDYRRTFLISSHAKNLYLMVRKLKTVRPGKQKKLDSFLKRCPTASGASPKA</sequence>
<name>A0A835UJZ2_VANPL</name>
<dbReference type="AlphaFoldDB" id="A0A835UJZ2"/>
<dbReference type="EMBL" id="JADCNM010000010">
    <property type="protein sequence ID" value="KAG0465954.1"/>
    <property type="molecule type" value="Genomic_DNA"/>
</dbReference>
<dbReference type="Proteomes" id="UP000639772">
    <property type="component" value="Chromosome 10"/>
</dbReference>
<dbReference type="OrthoDB" id="1647270at2759"/>
<reference evidence="1 2" key="1">
    <citation type="journal article" date="2020" name="Nat. Food">
        <title>A phased Vanilla planifolia genome enables genetic improvement of flavour and production.</title>
        <authorList>
            <person name="Hasing T."/>
            <person name="Tang H."/>
            <person name="Brym M."/>
            <person name="Khazi F."/>
            <person name="Huang T."/>
            <person name="Chambers A.H."/>
        </authorList>
    </citation>
    <scope>NUCLEOTIDE SEQUENCE [LARGE SCALE GENOMIC DNA]</scope>
    <source>
        <tissue evidence="1">Leaf</tissue>
    </source>
</reference>
<proteinExistence type="predicted"/>
<evidence type="ECO:0000313" key="1">
    <source>
        <dbReference type="EMBL" id="KAG0465954.1"/>
    </source>
</evidence>